<organism evidence="2 3">
    <name type="scientific">Plutella xylostella</name>
    <name type="common">Diamondback moth</name>
    <name type="synonym">Plutella maculipennis</name>
    <dbReference type="NCBI Taxonomy" id="51655"/>
    <lineage>
        <taxon>Eukaryota</taxon>
        <taxon>Metazoa</taxon>
        <taxon>Ecdysozoa</taxon>
        <taxon>Arthropoda</taxon>
        <taxon>Hexapoda</taxon>
        <taxon>Insecta</taxon>
        <taxon>Pterygota</taxon>
        <taxon>Neoptera</taxon>
        <taxon>Endopterygota</taxon>
        <taxon>Lepidoptera</taxon>
        <taxon>Glossata</taxon>
        <taxon>Ditrysia</taxon>
        <taxon>Yponomeutoidea</taxon>
        <taxon>Plutellidae</taxon>
        <taxon>Plutella</taxon>
    </lineage>
</organism>
<keyword evidence="3" id="KW-1185">Reference proteome</keyword>
<accession>A0ABQ7R8N4</accession>
<sequence>MSDFEYDDAAARKSHARSSRKAFESEDDYFESNPKRIAKPTKRASQLAESDAESTVARNKKKAPSKSAAGKRHCDSDDESVPRRKSKEVKPKETKRKAPPPSKSKRPNWRVFDSDSEEESALLPGRRSSCGRATPSGSLTESYAALPSLREGCS</sequence>
<name>A0ABQ7R8N4_PLUXY</name>
<evidence type="ECO:0000313" key="2">
    <source>
        <dbReference type="EMBL" id="KAG7313683.1"/>
    </source>
</evidence>
<dbReference type="EMBL" id="JAHIBW010000001">
    <property type="protein sequence ID" value="KAG7313683.1"/>
    <property type="molecule type" value="Genomic_DNA"/>
</dbReference>
<feature type="region of interest" description="Disordered" evidence="1">
    <location>
        <begin position="1"/>
        <end position="154"/>
    </location>
</feature>
<evidence type="ECO:0000256" key="1">
    <source>
        <dbReference type="SAM" id="MobiDB-lite"/>
    </source>
</evidence>
<feature type="compositionally biased region" description="Basic residues" evidence="1">
    <location>
        <begin position="83"/>
        <end position="108"/>
    </location>
</feature>
<proteinExistence type="predicted"/>
<reference evidence="2 3" key="1">
    <citation type="submission" date="2021-06" db="EMBL/GenBank/DDBJ databases">
        <title>A haploid diamondback moth (Plutella xylostella L.) genome assembly resolves 31 chromosomes and identifies a diamide resistance mutation.</title>
        <authorList>
            <person name="Ward C.M."/>
            <person name="Perry K.D."/>
            <person name="Baker G."/>
            <person name="Powis K."/>
            <person name="Heckel D.G."/>
            <person name="Baxter S.W."/>
        </authorList>
    </citation>
    <scope>NUCLEOTIDE SEQUENCE [LARGE SCALE GENOMIC DNA]</scope>
    <source>
        <strain evidence="2 3">LV</strain>
        <tissue evidence="2">Single pupa</tissue>
    </source>
</reference>
<gene>
    <name evidence="2" type="ORF">JYU34_000843</name>
</gene>
<evidence type="ECO:0000313" key="3">
    <source>
        <dbReference type="Proteomes" id="UP000823941"/>
    </source>
</evidence>
<protein>
    <submittedName>
        <fullName evidence="2">Uncharacterized protein</fullName>
    </submittedName>
</protein>
<dbReference type="Proteomes" id="UP000823941">
    <property type="component" value="Chromosome 1"/>
</dbReference>
<comment type="caution">
    <text evidence="2">The sequence shown here is derived from an EMBL/GenBank/DDBJ whole genome shotgun (WGS) entry which is preliminary data.</text>
</comment>